<dbReference type="EMBL" id="DF973172">
    <property type="protein sequence ID" value="GAU17503.1"/>
    <property type="molecule type" value="Genomic_DNA"/>
</dbReference>
<evidence type="ECO:0000313" key="1">
    <source>
        <dbReference type="EMBL" id="GAU17503.1"/>
    </source>
</evidence>
<dbReference type="AlphaFoldDB" id="A0A2Z6LJD0"/>
<accession>A0A2Z6LJD0</accession>
<gene>
    <name evidence="1" type="ORF">TSUD_340460</name>
</gene>
<keyword evidence="2" id="KW-1185">Reference proteome</keyword>
<protein>
    <submittedName>
        <fullName evidence="1">Uncharacterized protein</fullName>
    </submittedName>
</protein>
<evidence type="ECO:0000313" key="2">
    <source>
        <dbReference type="Proteomes" id="UP000242715"/>
    </source>
</evidence>
<name>A0A2Z6LJD0_TRISU</name>
<reference evidence="2" key="1">
    <citation type="journal article" date="2017" name="Front. Plant Sci.">
        <title>Climate Clever Clovers: New Paradigm to Reduce the Environmental Footprint of Ruminants by Breeding Low Methanogenic Forages Utilizing Haplotype Variation.</title>
        <authorList>
            <person name="Kaur P."/>
            <person name="Appels R."/>
            <person name="Bayer P.E."/>
            <person name="Keeble-Gagnere G."/>
            <person name="Wang J."/>
            <person name="Hirakawa H."/>
            <person name="Shirasawa K."/>
            <person name="Vercoe P."/>
            <person name="Stefanova K."/>
            <person name="Durmic Z."/>
            <person name="Nichols P."/>
            <person name="Revell C."/>
            <person name="Isobe S.N."/>
            <person name="Edwards D."/>
            <person name="Erskine W."/>
        </authorList>
    </citation>
    <scope>NUCLEOTIDE SEQUENCE [LARGE SCALE GENOMIC DNA]</scope>
    <source>
        <strain evidence="2">cv. Daliak</strain>
    </source>
</reference>
<organism evidence="1 2">
    <name type="scientific">Trifolium subterraneum</name>
    <name type="common">Subterranean clover</name>
    <dbReference type="NCBI Taxonomy" id="3900"/>
    <lineage>
        <taxon>Eukaryota</taxon>
        <taxon>Viridiplantae</taxon>
        <taxon>Streptophyta</taxon>
        <taxon>Embryophyta</taxon>
        <taxon>Tracheophyta</taxon>
        <taxon>Spermatophyta</taxon>
        <taxon>Magnoliopsida</taxon>
        <taxon>eudicotyledons</taxon>
        <taxon>Gunneridae</taxon>
        <taxon>Pentapetalae</taxon>
        <taxon>rosids</taxon>
        <taxon>fabids</taxon>
        <taxon>Fabales</taxon>
        <taxon>Fabaceae</taxon>
        <taxon>Papilionoideae</taxon>
        <taxon>50 kb inversion clade</taxon>
        <taxon>NPAAA clade</taxon>
        <taxon>Hologalegina</taxon>
        <taxon>IRL clade</taxon>
        <taxon>Trifolieae</taxon>
        <taxon>Trifolium</taxon>
    </lineage>
</organism>
<proteinExistence type="predicted"/>
<sequence length="60" mass="6803">MSWPVLGQCQPEMVKQVPDQPLSPKQISLTIEERHKIKSAFERLNMKEIGGALEVKDLEA</sequence>
<dbReference type="Proteomes" id="UP000242715">
    <property type="component" value="Unassembled WGS sequence"/>
</dbReference>